<dbReference type="InterPro" id="IPR000182">
    <property type="entry name" value="GNAT_dom"/>
</dbReference>
<dbReference type="RefSeq" id="WP_106986928.1">
    <property type="nucleotide sequence ID" value="NZ_PYLP01000001.1"/>
</dbReference>
<dbReference type="InterPro" id="IPR016181">
    <property type="entry name" value="Acyl_CoA_acyltransferase"/>
</dbReference>
<organism evidence="3 4">
    <name type="scientific">Faecalibacillus faecis</name>
    <dbReference type="NCBI Taxonomy" id="1982628"/>
    <lineage>
        <taxon>Bacteria</taxon>
        <taxon>Bacillati</taxon>
        <taxon>Bacillota</taxon>
        <taxon>Erysipelotrichia</taxon>
        <taxon>Erysipelotrichales</taxon>
        <taxon>Coprobacillaceae</taxon>
        <taxon>Faecalibacillus</taxon>
    </lineage>
</organism>
<dbReference type="PANTHER" id="PTHR31435:SF9">
    <property type="entry name" value="PROTEIN NATD1"/>
    <property type="match status" value="1"/>
</dbReference>
<proteinExistence type="predicted"/>
<name>A0A2T3G3P4_9FIRM</name>
<dbReference type="GO" id="GO:0016747">
    <property type="term" value="F:acyltransferase activity, transferring groups other than amino-acyl groups"/>
    <property type="evidence" value="ECO:0007669"/>
    <property type="project" value="InterPro"/>
</dbReference>
<dbReference type="CDD" id="cd04301">
    <property type="entry name" value="NAT_SF"/>
    <property type="match status" value="1"/>
</dbReference>
<dbReference type="Proteomes" id="UP000241201">
    <property type="component" value="Unassembled WGS sequence"/>
</dbReference>
<dbReference type="PROSITE" id="PS51729">
    <property type="entry name" value="GNAT_YJDJ"/>
    <property type="match status" value="1"/>
</dbReference>
<accession>A0A2T3G3P4</accession>
<protein>
    <submittedName>
        <fullName evidence="3">N-acetyltransferase</fullName>
    </submittedName>
</protein>
<dbReference type="InterPro" id="IPR045057">
    <property type="entry name" value="Gcn5-rel_NAT"/>
</dbReference>
<dbReference type="Gene3D" id="3.40.630.30">
    <property type="match status" value="1"/>
</dbReference>
<dbReference type="PROSITE" id="PS51186">
    <property type="entry name" value="GNAT"/>
    <property type="match status" value="1"/>
</dbReference>
<evidence type="ECO:0000313" key="4">
    <source>
        <dbReference type="Proteomes" id="UP000241201"/>
    </source>
</evidence>
<dbReference type="AlphaFoldDB" id="A0A2T3G3P4"/>
<gene>
    <name evidence="3" type="ORF">C7U55_00865</name>
</gene>
<keyword evidence="4" id="KW-1185">Reference proteome</keyword>
<dbReference type="PANTHER" id="PTHR31435">
    <property type="entry name" value="PROTEIN NATD1"/>
    <property type="match status" value="1"/>
</dbReference>
<evidence type="ECO:0000259" key="1">
    <source>
        <dbReference type="PROSITE" id="PS51186"/>
    </source>
</evidence>
<feature type="domain" description="N-acetyltransferase" evidence="2">
    <location>
        <begin position="2"/>
        <end position="89"/>
    </location>
</feature>
<dbReference type="EMBL" id="PYLP01000001">
    <property type="protein sequence ID" value="PST42139.1"/>
    <property type="molecule type" value="Genomic_DNA"/>
</dbReference>
<dbReference type="GeneID" id="77469656"/>
<keyword evidence="3" id="KW-0808">Transferase</keyword>
<dbReference type="InterPro" id="IPR031165">
    <property type="entry name" value="GNAT_YJDJ"/>
</dbReference>
<dbReference type="SUPFAM" id="SSF55729">
    <property type="entry name" value="Acyl-CoA N-acyltransferases (Nat)"/>
    <property type="match status" value="1"/>
</dbReference>
<comment type="caution">
    <text evidence="3">The sequence shown here is derived from an EMBL/GenBank/DDBJ whole genome shotgun (WGS) entry which is preliminary data.</text>
</comment>
<dbReference type="Pfam" id="PF14542">
    <property type="entry name" value="Acetyltransf_CG"/>
    <property type="match status" value="1"/>
</dbReference>
<sequence length="92" mass="10659">MKIEYKEGLIVLKDQEEEVGYIKYVKKEENVIDVISTVVHERYQGQGMAGKLFNALMKYVKDNSLKIIPSCSYIEKKLSKLANSCDFLHKWA</sequence>
<evidence type="ECO:0000259" key="2">
    <source>
        <dbReference type="PROSITE" id="PS51729"/>
    </source>
</evidence>
<feature type="domain" description="N-acetyltransferase" evidence="1">
    <location>
        <begin position="1"/>
        <end position="92"/>
    </location>
</feature>
<evidence type="ECO:0000313" key="3">
    <source>
        <dbReference type="EMBL" id="PST42139.1"/>
    </source>
</evidence>
<reference evidence="4" key="1">
    <citation type="submission" date="2018-03" db="EMBL/GenBank/DDBJ databases">
        <title>Lachnoclostridium SNUG30370 gen.nov., sp.nov., isolated from human faeces.</title>
        <authorList>
            <person name="Seo B."/>
            <person name="Jeon K."/>
            <person name="Ko G."/>
        </authorList>
    </citation>
    <scope>NUCLEOTIDE SEQUENCE [LARGE SCALE GENOMIC DNA]</scope>
    <source>
        <strain evidence="4">SNUG30370</strain>
    </source>
</reference>